<dbReference type="SUPFAM" id="SSF53850">
    <property type="entry name" value="Periplasmic binding protein-like II"/>
    <property type="match status" value="1"/>
</dbReference>
<name>A0A8E5MZ60_SALET</name>
<dbReference type="InterPro" id="IPR005119">
    <property type="entry name" value="LysR_subst-bd"/>
</dbReference>
<accession>A0A8E5MZ60</accession>
<protein>
    <recommendedName>
        <fullName evidence="1">LysR substrate-binding domain-containing protein</fullName>
    </recommendedName>
</protein>
<dbReference type="Pfam" id="PF03466">
    <property type="entry name" value="LysR_substrate"/>
    <property type="match status" value="1"/>
</dbReference>
<proteinExistence type="predicted"/>
<gene>
    <name evidence="2" type="ORF">F1331_26425</name>
</gene>
<dbReference type="Gene3D" id="3.40.190.290">
    <property type="match status" value="1"/>
</dbReference>
<evidence type="ECO:0000313" key="2">
    <source>
        <dbReference type="EMBL" id="QUS47114.1"/>
    </source>
</evidence>
<evidence type="ECO:0000259" key="1">
    <source>
        <dbReference type="Pfam" id="PF03466"/>
    </source>
</evidence>
<feature type="domain" description="LysR substrate-binding" evidence="1">
    <location>
        <begin position="89"/>
        <end position="145"/>
    </location>
</feature>
<dbReference type="EMBL" id="CP043765">
    <property type="protein sequence ID" value="QUS47114.1"/>
    <property type="molecule type" value="Genomic_DNA"/>
</dbReference>
<organism evidence="2">
    <name type="scientific">Salmonella enterica subsp. enterica serovar Dessau</name>
    <dbReference type="NCBI Taxonomy" id="2564349"/>
    <lineage>
        <taxon>Bacteria</taxon>
        <taxon>Pseudomonadati</taxon>
        <taxon>Pseudomonadota</taxon>
        <taxon>Gammaproteobacteria</taxon>
        <taxon>Enterobacterales</taxon>
        <taxon>Enterobacteriaceae</taxon>
        <taxon>Salmonella</taxon>
    </lineage>
</organism>
<reference evidence="2" key="1">
    <citation type="submission" date="2019-09" db="EMBL/GenBank/DDBJ databases">
        <title>Characterization of Mobilized Colistin Resistance Gene mcr-9 Carrying Colisitin Resistant Salmonella enterica serotype Senftenberg ST14.</title>
        <authorList>
            <person name="Cha M.-H."/>
            <person name="Woo G.-J."/>
        </authorList>
    </citation>
    <scope>NUCLEOTIDE SEQUENCE</scope>
    <source>
        <strain evidence="2">KUFSE-SAL0043</strain>
    </source>
</reference>
<sequence>MRPGWHRPPAARRETSTDVRVTEVRSLRGFSRYRRTIPRHDPGPLGICHLRQISRGHGVAGTGEQIDLAGMSRNQFVRIEANSFGRVHDRMGLIQAPRYRFVDDFAAGTLTEVLADYPPSPTPLVALYPQNRQLSPRVRVFLDWAIGIFASVDL</sequence>
<dbReference type="AlphaFoldDB" id="A0A8E5MZ60"/>